<dbReference type="PROSITE" id="PS50109">
    <property type="entry name" value="HIS_KIN"/>
    <property type="match status" value="1"/>
</dbReference>
<dbReference type="FunFam" id="3.40.50.2300:FF:000018">
    <property type="entry name" value="DNA-binding transcriptional regulator NtrC"/>
    <property type="match status" value="1"/>
</dbReference>
<dbReference type="InterPro" id="IPR000673">
    <property type="entry name" value="Sig_transdc_resp-reg_Me-estase"/>
</dbReference>
<evidence type="ECO:0000256" key="6">
    <source>
        <dbReference type="ARBA" id="ARBA00023015"/>
    </source>
</evidence>
<feature type="modified residue" description="4-aspartylphosphate" evidence="10">
    <location>
        <position position="1288"/>
    </location>
</feature>
<name>A0A917L5P2_9PROT</name>
<dbReference type="GO" id="GO:0006935">
    <property type="term" value="P:chemotaxis"/>
    <property type="evidence" value="ECO:0007669"/>
    <property type="project" value="UniProtKB-UniRule"/>
</dbReference>
<dbReference type="Gene3D" id="3.40.50.150">
    <property type="entry name" value="Vaccinia Virus protein VP39"/>
    <property type="match status" value="1"/>
</dbReference>
<dbReference type="InterPro" id="IPR000780">
    <property type="entry name" value="CheR_MeTrfase"/>
</dbReference>
<comment type="caution">
    <text evidence="19">The sequence shown here is derived from an EMBL/GenBank/DDBJ whole genome shotgun (WGS) entry which is preliminary data.</text>
</comment>
<dbReference type="Pfam" id="PF01339">
    <property type="entry name" value="CheB_methylest"/>
    <property type="match status" value="1"/>
</dbReference>
<dbReference type="InterPro" id="IPR036890">
    <property type="entry name" value="HATPase_C_sf"/>
</dbReference>
<evidence type="ECO:0000256" key="3">
    <source>
        <dbReference type="ARBA" id="ARBA00022500"/>
    </source>
</evidence>
<keyword evidence="5" id="KW-0902">Two-component regulatory system</keyword>
<feature type="coiled-coil region" evidence="11">
    <location>
        <begin position="650"/>
        <end position="730"/>
    </location>
</feature>
<dbReference type="GO" id="GO:0000155">
    <property type="term" value="F:phosphorelay sensor kinase activity"/>
    <property type="evidence" value="ECO:0007669"/>
    <property type="project" value="InterPro"/>
</dbReference>
<dbReference type="PROSITE" id="PS50122">
    <property type="entry name" value="CHEB"/>
    <property type="match status" value="1"/>
</dbReference>
<feature type="domain" description="CheB-type methylesterase" evidence="17">
    <location>
        <begin position="19"/>
        <end position="206"/>
    </location>
</feature>
<dbReference type="PROSITE" id="PS50123">
    <property type="entry name" value="CHER"/>
    <property type="match status" value="1"/>
</dbReference>
<dbReference type="Pfam" id="PF01739">
    <property type="entry name" value="CheR"/>
    <property type="match status" value="1"/>
</dbReference>
<feature type="domain" description="CheR-type methyltransferase" evidence="18">
    <location>
        <begin position="225"/>
        <end position="464"/>
    </location>
</feature>
<evidence type="ECO:0000256" key="11">
    <source>
        <dbReference type="SAM" id="Coils"/>
    </source>
</evidence>
<dbReference type="PROSITE" id="PS50110">
    <property type="entry name" value="RESPONSE_REGULATORY"/>
    <property type="match status" value="2"/>
</dbReference>
<dbReference type="SUPFAM" id="SSF55785">
    <property type="entry name" value="PYP-like sensor domain (PAS domain)"/>
    <property type="match status" value="1"/>
</dbReference>
<dbReference type="InterPro" id="IPR003594">
    <property type="entry name" value="HATPase_dom"/>
</dbReference>
<evidence type="ECO:0000256" key="12">
    <source>
        <dbReference type="SAM" id="MobiDB-lite"/>
    </source>
</evidence>
<organism evidence="19 20">
    <name type="scientific">Neoroseomonas lacus</name>
    <dbReference type="NCBI Taxonomy" id="287609"/>
    <lineage>
        <taxon>Bacteria</taxon>
        <taxon>Pseudomonadati</taxon>
        <taxon>Pseudomonadota</taxon>
        <taxon>Alphaproteobacteria</taxon>
        <taxon>Acetobacterales</taxon>
        <taxon>Acetobacteraceae</taxon>
        <taxon>Neoroseomonas</taxon>
    </lineage>
</organism>
<gene>
    <name evidence="19" type="ORF">GCM10011320_56640</name>
</gene>
<dbReference type="CDD" id="cd02440">
    <property type="entry name" value="AdoMet_MTases"/>
    <property type="match status" value="1"/>
</dbReference>
<dbReference type="CDD" id="cd00082">
    <property type="entry name" value="HisKA"/>
    <property type="match status" value="1"/>
</dbReference>
<proteinExistence type="predicted"/>
<evidence type="ECO:0000256" key="5">
    <source>
        <dbReference type="ARBA" id="ARBA00023012"/>
    </source>
</evidence>
<dbReference type="SUPFAM" id="SSF55874">
    <property type="entry name" value="ATPase domain of HSP90 chaperone/DNA topoisomerase II/histidine kinase"/>
    <property type="match status" value="1"/>
</dbReference>
<dbReference type="EC" id="2.7.13.3" evidence="2"/>
<dbReference type="InterPro" id="IPR035965">
    <property type="entry name" value="PAS-like_dom_sf"/>
</dbReference>
<feature type="active site" evidence="9">
    <location>
        <position position="62"/>
    </location>
</feature>
<dbReference type="Gene3D" id="3.30.450.20">
    <property type="entry name" value="PAS domain"/>
    <property type="match status" value="1"/>
</dbReference>
<dbReference type="InterPro" id="IPR016032">
    <property type="entry name" value="Sig_transdc_resp-reg_C-effctor"/>
</dbReference>
<dbReference type="SUPFAM" id="SSF52172">
    <property type="entry name" value="CheY-like"/>
    <property type="match status" value="2"/>
</dbReference>
<keyword evidence="3 9" id="KW-0145">Chemotaxis</keyword>
<evidence type="ECO:0000259" key="16">
    <source>
        <dbReference type="PROSITE" id="PS50113"/>
    </source>
</evidence>
<dbReference type="InterPro" id="IPR005467">
    <property type="entry name" value="His_kinase_dom"/>
</dbReference>
<feature type="domain" description="Response regulatory" evidence="15">
    <location>
        <begin position="1106"/>
        <end position="1223"/>
    </location>
</feature>
<dbReference type="Pfam" id="PF03705">
    <property type="entry name" value="CheR_N"/>
    <property type="match status" value="1"/>
</dbReference>
<dbReference type="SMART" id="SM00138">
    <property type="entry name" value="MeTrc"/>
    <property type="match status" value="1"/>
</dbReference>
<dbReference type="InterPro" id="IPR022641">
    <property type="entry name" value="CheR_N"/>
</dbReference>
<keyword evidence="11" id="KW-0175">Coiled coil</keyword>
<evidence type="ECO:0000259" key="15">
    <source>
        <dbReference type="PROSITE" id="PS50110"/>
    </source>
</evidence>
<evidence type="ECO:0000259" key="14">
    <source>
        <dbReference type="PROSITE" id="PS50109"/>
    </source>
</evidence>
<dbReference type="GO" id="GO:0008984">
    <property type="term" value="F:protein-glutamate methylesterase activity"/>
    <property type="evidence" value="ECO:0007669"/>
    <property type="project" value="InterPro"/>
</dbReference>
<dbReference type="SUPFAM" id="SSF47757">
    <property type="entry name" value="Chemotaxis receptor methyltransferase CheR, N-terminal domain"/>
    <property type="match status" value="1"/>
</dbReference>
<dbReference type="SUPFAM" id="SSF52738">
    <property type="entry name" value="Methylesterase CheB, C-terminal domain"/>
    <property type="match status" value="1"/>
</dbReference>
<dbReference type="PANTHER" id="PTHR24422">
    <property type="entry name" value="CHEMOTAXIS PROTEIN METHYLTRANSFERASE"/>
    <property type="match status" value="1"/>
</dbReference>
<keyword evidence="6" id="KW-0805">Transcription regulation</keyword>
<feature type="domain" description="Response regulatory" evidence="15">
    <location>
        <begin position="1239"/>
        <end position="1353"/>
    </location>
</feature>
<dbReference type="Gene3D" id="3.30.565.10">
    <property type="entry name" value="Histidine kinase-like ATPase, C-terminal domain"/>
    <property type="match status" value="1"/>
</dbReference>
<dbReference type="Gene3D" id="1.10.10.10">
    <property type="entry name" value="Winged helix-like DNA-binding domain superfamily/Winged helix DNA-binding domain"/>
    <property type="match status" value="1"/>
</dbReference>
<protein>
    <recommendedName>
        <fullName evidence="2">histidine kinase</fullName>
        <ecNumber evidence="2">2.7.13.3</ecNumber>
    </recommendedName>
</protein>
<dbReference type="SUPFAM" id="SSF53335">
    <property type="entry name" value="S-adenosyl-L-methionine-dependent methyltransferases"/>
    <property type="match status" value="1"/>
</dbReference>
<dbReference type="Pfam" id="PF02518">
    <property type="entry name" value="HATPase_c"/>
    <property type="match status" value="1"/>
</dbReference>
<dbReference type="SUPFAM" id="SSF46894">
    <property type="entry name" value="C-terminal effector domain of the bipartite response regulators"/>
    <property type="match status" value="1"/>
</dbReference>
<dbReference type="InterPro" id="IPR000792">
    <property type="entry name" value="Tscrpt_reg_LuxR_C"/>
</dbReference>
<feature type="active site" evidence="9">
    <location>
        <position position="35"/>
    </location>
</feature>
<dbReference type="GO" id="GO:0003677">
    <property type="term" value="F:DNA binding"/>
    <property type="evidence" value="ECO:0007669"/>
    <property type="project" value="UniProtKB-KW"/>
</dbReference>
<dbReference type="PROSITE" id="PS50113">
    <property type="entry name" value="PAC"/>
    <property type="match status" value="1"/>
</dbReference>
<evidence type="ECO:0000256" key="10">
    <source>
        <dbReference type="PROSITE-ProRule" id="PRU00169"/>
    </source>
</evidence>
<dbReference type="Pfam" id="PF00072">
    <property type="entry name" value="Response_reg"/>
    <property type="match status" value="2"/>
</dbReference>
<evidence type="ECO:0000256" key="2">
    <source>
        <dbReference type="ARBA" id="ARBA00012438"/>
    </source>
</evidence>
<dbReference type="InterPro" id="IPR036388">
    <property type="entry name" value="WH-like_DNA-bd_sf"/>
</dbReference>
<dbReference type="InterPro" id="IPR050903">
    <property type="entry name" value="Bact_Chemotaxis_MeTrfase"/>
</dbReference>
<dbReference type="Pfam" id="PF00196">
    <property type="entry name" value="GerE"/>
    <property type="match status" value="1"/>
</dbReference>
<evidence type="ECO:0000259" key="13">
    <source>
        <dbReference type="PROSITE" id="PS50043"/>
    </source>
</evidence>
<feature type="region of interest" description="Disordered" evidence="12">
    <location>
        <begin position="1"/>
        <end position="22"/>
    </location>
</feature>
<dbReference type="InterPro" id="IPR000700">
    <property type="entry name" value="PAS-assoc_C"/>
</dbReference>
<feature type="active site" evidence="9">
    <location>
        <position position="154"/>
    </location>
</feature>
<dbReference type="Gene3D" id="1.10.287.130">
    <property type="match status" value="1"/>
</dbReference>
<evidence type="ECO:0000313" key="19">
    <source>
        <dbReference type="EMBL" id="GGJ41789.1"/>
    </source>
</evidence>
<dbReference type="SMART" id="SM00387">
    <property type="entry name" value="HATPase_c"/>
    <property type="match status" value="1"/>
</dbReference>
<dbReference type="InterPro" id="IPR035909">
    <property type="entry name" value="CheB_C"/>
</dbReference>
<feature type="domain" description="HTH luxR-type" evidence="13">
    <location>
        <begin position="1369"/>
        <end position="1434"/>
    </location>
</feature>
<feature type="domain" description="Histidine kinase" evidence="14">
    <location>
        <begin position="868"/>
        <end position="1081"/>
    </location>
</feature>
<dbReference type="SMART" id="SM00388">
    <property type="entry name" value="HisKA"/>
    <property type="match status" value="1"/>
</dbReference>
<keyword evidence="7" id="KW-0238">DNA-binding</keyword>
<dbReference type="InterPro" id="IPR001789">
    <property type="entry name" value="Sig_transdc_resp-reg_receiver"/>
</dbReference>
<dbReference type="SUPFAM" id="SSF47384">
    <property type="entry name" value="Homodimeric domain of signal transducing histidine kinase"/>
    <property type="match status" value="1"/>
</dbReference>
<dbReference type="SMART" id="SM00448">
    <property type="entry name" value="REC"/>
    <property type="match status" value="2"/>
</dbReference>
<evidence type="ECO:0000259" key="17">
    <source>
        <dbReference type="PROSITE" id="PS50122"/>
    </source>
</evidence>
<dbReference type="PRINTS" id="PR00038">
    <property type="entry name" value="HTHLUXR"/>
</dbReference>
<evidence type="ECO:0000256" key="9">
    <source>
        <dbReference type="PROSITE-ProRule" id="PRU00050"/>
    </source>
</evidence>
<keyword evidence="20" id="KW-1185">Reference proteome</keyword>
<dbReference type="CDD" id="cd06170">
    <property type="entry name" value="LuxR_C_like"/>
    <property type="match status" value="1"/>
</dbReference>
<dbReference type="EMBL" id="BMKW01000021">
    <property type="protein sequence ID" value="GGJ41789.1"/>
    <property type="molecule type" value="Genomic_DNA"/>
</dbReference>
<dbReference type="CDD" id="cd16434">
    <property type="entry name" value="CheB-CheR_fusion"/>
    <property type="match status" value="1"/>
</dbReference>
<dbReference type="InterPro" id="IPR036097">
    <property type="entry name" value="HisK_dim/P_sf"/>
</dbReference>
<dbReference type="PRINTS" id="PR00996">
    <property type="entry name" value="CHERMTFRASE"/>
</dbReference>
<dbReference type="GO" id="GO:0000156">
    <property type="term" value="F:phosphorelay response regulator activity"/>
    <property type="evidence" value="ECO:0007669"/>
    <property type="project" value="InterPro"/>
</dbReference>
<evidence type="ECO:0000256" key="4">
    <source>
        <dbReference type="ARBA" id="ARBA00022553"/>
    </source>
</evidence>
<dbReference type="GO" id="GO:0008757">
    <property type="term" value="F:S-adenosylmethionine-dependent methyltransferase activity"/>
    <property type="evidence" value="ECO:0007669"/>
    <property type="project" value="InterPro"/>
</dbReference>
<dbReference type="InterPro" id="IPR011006">
    <property type="entry name" value="CheY-like_superfamily"/>
</dbReference>
<keyword evidence="9" id="KW-0378">Hydrolase</keyword>
<dbReference type="PANTHER" id="PTHR24422:SF27">
    <property type="entry name" value="PROTEIN-GLUTAMATE O-METHYLTRANSFERASE"/>
    <property type="match status" value="1"/>
</dbReference>
<dbReference type="RefSeq" id="WP_188973221.1">
    <property type="nucleotide sequence ID" value="NZ_BMKW01000021.1"/>
</dbReference>
<dbReference type="Pfam" id="PF13596">
    <property type="entry name" value="PAS_10"/>
    <property type="match status" value="1"/>
</dbReference>
<dbReference type="FunFam" id="3.30.565.10:FF:000049">
    <property type="entry name" value="Two-component sensor histidine kinase"/>
    <property type="match status" value="1"/>
</dbReference>
<feature type="domain" description="PAC" evidence="16">
    <location>
        <begin position="799"/>
        <end position="850"/>
    </location>
</feature>
<evidence type="ECO:0000259" key="18">
    <source>
        <dbReference type="PROSITE" id="PS50123"/>
    </source>
</evidence>
<dbReference type="Gene3D" id="3.40.50.2300">
    <property type="match status" value="2"/>
</dbReference>
<dbReference type="Gene3D" id="3.40.50.180">
    <property type="entry name" value="Methylesterase CheB, C-terminal domain"/>
    <property type="match status" value="1"/>
</dbReference>
<evidence type="ECO:0000256" key="7">
    <source>
        <dbReference type="ARBA" id="ARBA00023125"/>
    </source>
</evidence>
<evidence type="ECO:0000256" key="8">
    <source>
        <dbReference type="ARBA" id="ARBA00023163"/>
    </source>
</evidence>
<dbReference type="Proteomes" id="UP000661507">
    <property type="component" value="Unassembled WGS sequence"/>
</dbReference>
<dbReference type="InterPro" id="IPR029063">
    <property type="entry name" value="SAM-dependent_MTases_sf"/>
</dbReference>
<dbReference type="InterPro" id="IPR022642">
    <property type="entry name" value="CheR_C"/>
</dbReference>
<comment type="catalytic activity">
    <reaction evidence="1">
        <text>ATP + protein L-histidine = ADP + protein N-phospho-L-histidine.</text>
        <dbReference type="EC" id="2.7.13.3"/>
    </reaction>
</comment>
<reference evidence="19" key="2">
    <citation type="submission" date="2020-09" db="EMBL/GenBank/DDBJ databases">
        <authorList>
            <person name="Sun Q."/>
            <person name="Zhou Y."/>
        </authorList>
    </citation>
    <scope>NUCLEOTIDE SEQUENCE</scope>
    <source>
        <strain evidence="19">CGMCC 1.3617</strain>
    </source>
</reference>
<evidence type="ECO:0000256" key="1">
    <source>
        <dbReference type="ARBA" id="ARBA00000085"/>
    </source>
</evidence>
<reference evidence="19" key="1">
    <citation type="journal article" date="2014" name="Int. J. Syst. Evol. Microbiol.">
        <title>Complete genome sequence of Corynebacterium casei LMG S-19264T (=DSM 44701T), isolated from a smear-ripened cheese.</title>
        <authorList>
            <consortium name="US DOE Joint Genome Institute (JGI-PGF)"/>
            <person name="Walter F."/>
            <person name="Albersmeier A."/>
            <person name="Kalinowski J."/>
            <person name="Ruckert C."/>
        </authorList>
    </citation>
    <scope>NUCLEOTIDE SEQUENCE</scope>
    <source>
        <strain evidence="19">CGMCC 1.3617</strain>
    </source>
</reference>
<keyword evidence="8" id="KW-0804">Transcription</keyword>
<dbReference type="SMART" id="SM00421">
    <property type="entry name" value="HTH_LUXR"/>
    <property type="match status" value="1"/>
</dbReference>
<dbReference type="GO" id="GO:0006355">
    <property type="term" value="P:regulation of DNA-templated transcription"/>
    <property type="evidence" value="ECO:0007669"/>
    <property type="project" value="InterPro"/>
</dbReference>
<dbReference type="PROSITE" id="PS00622">
    <property type="entry name" value="HTH_LUXR_1"/>
    <property type="match status" value="1"/>
</dbReference>
<accession>A0A917L5P2</accession>
<sequence>MMAGRDLNPAGPHSRQTSPLSVDPDAFPVVGIGASAGGLDACRKLLDALPASNGMAFILIQHLDPTHESMMVNLLAGHTGMAVRQADDGMTLEPDHLYLIPPGTYLSVQGGALHLSPPQARHGARLPFDFLLHSLAGAYGSRAICVILSGTGMDGSLGARAVKDKGGLVIAQDPTEAAFDGMPRAAMATGAVDLVLPVAEIPNAILRPRHRTQGGAADKDYLPDIIALLAAKTGQDFALYKPGTLRRRAERRMTLAGMERRSIDRYLDLLRRDDKELEELAKDLHIHVTRFFRDQKVFDALETTILPDLVRNHSPDRPLRIWIAGCSTGEETYSLAMLLLEQIAAAGRDIRLQVFASDIDPDAVASAREGLYPDSITEAVSPARLARFFNKEERGYRVVPDLRGKVIFAVQDILADPPFSRLDLVSCRNLLIYLGPEAQARIIALFHFALRPGGVLLLGSAETVGSGDDGFAVIAGTERIYRRIGRSRSSELRVANTTDDGARAAPRLGSIVAPTRPAALAELCRRLVIDAFAPAAVLIDRNNACLYSLGPTDRYLRLAPGHPTHDLLAMAPPALRARLRTAIHKAGEGRMRVILPGGRTQQGGTPAQFNIDVRPVLHDGETLFLLCFVDAPALPAAPRAAAGPKDLPRISELEQELEATRMELQAAIHNLERAADEQKTIHDEALSINEEYQSANEELLTSKEELQSLNEELTALNGQLQETLERQRTTSDDLQNVLYSTDVATIFLDPSLRIRFFTPATKALFQVIPGDVGRPLADLRSLAADETLLADAQTVLTTAVPKGREIEGRDGRWFMRRIQPYRTHEGRVEGVVITFTDTTERKHATAALEAAKHVAEQASVAKSRFLAAASHDLRQPLQTLVLLQGLLAKAVQGKPGQDLVALLDPTLSAMSSMLNTLLDINQIETGTVTTQVTSVPVNDVLTRMQQEFTYHALAQGLVLHVVPCGLSVRTDRRLFEQMIRNLLSNAFKYTRQGRILLGCRRRAGMLRIEVWDTGIGIAPDEQQAIFEEYHQVDNAARERSRGLGLGLSIVRRLGVMLGHPVQVRSEPGRGSVFSIDVALTPHGCDALPLPTTVQADDADDARRSGVILLVEDDPEVRDLLTRVLEGEGHRVIAAPDGSTALDLVTGGGLRPDLLLVDYNLPGGMDGLQLSATLRDRLHHHVPAIMLTGDISTSTLREIALLDCVRLHKPVKLPELSETIQHLLVSAPSLARAADAASPTIFIIDDDSQVRAAIRAVLEDAGMLVEDHADAKAFLDAYRPGGEGCVLVDARLPGMDGLELLDRFRAAGHRLPTIMITGHGDVRMVVQAMKAGAVDFIEKPVSRDDLLASIGRALERARDSSKRLAWHDSAANSIAGLTERQREVMDRVLAGHPSKNIAADLGISQRTVENHRAAVMRKTGAASLPALARLALAAAAGAQQ</sequence>
<keyword evidence="4 10" id="KW-0597">Phosphoprotein</keyword>
<evidence type="ECO:0000313" key="20">
    <source>
        <dbReference type="Proteomes" id="UP000661507"/>
    </source>
</evidence>
<feature type="modified residue" description="4-aspartylphosphate" evidence="10">
    <location>
        <position position="1157"/>
    </location>
</feature>
<dbReference type="InterPro" id="IPR003661">
    <property type="entry name" value="HisK_dim/P_dom"/>
</dbReference>
<dbReference type="PROSITE" id="PS50043">
    <property type="entry name" value="HTH_LUXR_2"/>
    <property type="match status" value="1"/>
</dbReference>
<dbReference type="GO" id="GO:0005737">
    <property type="term" value="C:cytoplasm"/>
    <property type="evidence" value="ECO:0007669"/>
    <property type="project" value="InterPro"/>
</dbReference>
<dbReference type="Pfam" id="PF00512">
    <property type="entry name" value="HisKA"/>
    <property type="match status" value="1"/>
</dbReference>